<dbReference type="KEGG" id="acaf:CA12_13630"/>
<name>A0A517P7D5_9PLAN</name>
<evidence type="ECO:0000256" key="3">
    <source>
        <dbReference type="ARBA" id="ARBA00022777"/>
    </source>
</evidence>
<evidence type="ECO:0000313" key="9">
    <source>
        <dbReference type="Proteomes" id="UP000318741"/>
    </source>
</evidence>
<feature type="region of interest" description="Disordered" evidence="6">
    <location>
        <begin position="97"/>
        <end position="126"/>
    </location>
</feature>
<feature type="compositionally biased region" description="Basic and acidic residues" evidence="6">
    <location>
        <begin position="101"/>
        <end position="112"/>
    </location>
</feature>
<gene>
    <name evidence="8" type="primary">prkC_2</name>
    <name evidence="8" type="ORF">CA12_13630</name>
</gene>
<dbReference type="InterPro" id="IPR013325">
    <property type="entry name" value="RNA_pol_sigma_r2"/>
</dbReference>
<dbReference type="Proteomes" id="UP000318741">
    <property type="component" value="Chromosome"/>
</dbReference>
<feature type="domain" description="Protein kinase" evidence="7">
    <location>
        <begin position="200"/>
        <end position="469"/>
    </location>
</feature>
<dbReference type="InterPro" id="IPR053812">
    <property type="entry name" value="HTH_Sigma70_ECF-like"/>
</dbReference>
<dbReference type="Gene3D" id="1.10.1740.10">
    <property type="match status" value="1"/>
</dbReference>
<dbReference type="PANTHER" id="PTHR43289">
    <property type="entry name" value="MITOGEN-ACTIVATED PROTEIN KINASE KINASE KINASE 20-RELATED"/>
    <property type="match status" value="1"/>
</dbReference>
<feature type="binding site" evidence="5">
    <location>
        <position position="229"/>
    </location>
    <ligand>
        <name>ATP</name>
        <dbReference type="ChEBI" id="CHEBI:30616"/>
    </ligand>
</feature>
<dbReference type="PROSITE" id="PS00107">
    <property type="entry name" value="PROTEIN_KINASE_ATP"/>
    <property type="match status" value="1"/>
</dbReference>
<sequence>MPPDAPSADLLAAGATGDSAAANALHERLAGRATRLARSRLPRRLAGRVDAADVTQSAWNSLFLGARTGRLTPRGPGDAWRLLAKIVVRKAGRLARRHGAAKRDAGRERTPDAFDPAGAAGTASERLAGREELSRALAELPAAARPAARLVAEGWEANAAAADVGRTPRSVRRDVAKLRAVARGRFETFSLPPAERYSDYLLTGFLGAGGTGKVYRATYRPTGEQVAVKYLRKGLSGDVAAVRRFRRGAAAAAALADGGERGVVAVRGVGRTPGRGWFAVLDLVGGPDLQALIDAGPVEPALAAGWAAALGETLARCHAAGVIHGDVKPANVLLSDANPAVAEPLLTDFAPPPIDEAPAAAFGSPAYCAPEQADPHRWGPVGPAADVWGLGATLFALLTGRPPRVGASAAVLAGRAARGEPVPSVLHVDPRVPGELAALCAAALAVRAVDRPTVADFAAALRRAAASPS</sequence>
<evidence type="ECO:0000256" key="2">
    <source>
        <dbReference type="ARBA" id="ARBA00022741"/>
    </source>
</evidence>
<dbReference type="InterPro" id="IPR000719">
    <property type="entry name" value="Prot_kinase_dom"/>
</dbReference>
<dbReference type="PROSITE" id="PS50011">
    <property type="entry name" value="PROTEIN_KINASE_DOM"/>
    <property type="match status" value="1"/>
</dbReference>
<dbReference type="InterPro" id="IPR011009">
    <property type="entry name" value="Kinase-like_dom_sf"/>
</dbReference>
<dbReference type="SUPFAM" id="SSF88946">
    <property type="entry name" value="Sigma2 domain of RNA polymerase sigma factors"/>
    <property type="match status" value="1"/>
</dbReference>
<dbReference type="InterPro" id="IPR008271">
    <property type="entry name" value="Ser/Thr_kinase_AS"/>
</dbReference>
<keyword evidence="1 8" id="KW-0808">Transferase</keyword>
<evidence type="ECO:0000256" key="4">
    <source>
        <dbReference type="ARBA" id="ARBA00022840"/>
    </source>
</evidence>
<organism evidence="8 9">
    <name type="scientific">Alienimonas californiensis</name>
    <dbReference type="NCBI Taxonomy" id="2527989"/>
    <lineage>
        <taxon>Bacteria</taxon>
        <taxon>Pseudomonadati</taxon>
        <taxon>Planctomycetota</taxon>
        <taxon>Planctomycetia</taxon>
        <taxon>Planctomycetales</taxon>
        <taxon>Planctomycetaceae</taxon>
        <taxon>Alienimonas</taxon>
    </lineage>
</organism>
<dbReference type="Gene3D" id="3.30.200.20">
    <property type="entry name" value="Phosphorylase Kinase, domain 1"/>
    <property type="match status" value="1"/>
</dbReference>
<reference evidence="8 9" key="1">
    <citation type="submission" date="2019-02" db="EMBL/GenBank/DDBJ databases">
        <title>Deep-cultivation of Planctomycetes and their phenomic and genomic characterization uncovers novel biology.</title>
        <authorList>
            <person name="Wiegand S."/>
            <person name="Jogler M."/>
            <person name="Boedeker C."/>
            <person name="Pinto D."/>
            <person name="Vollmers J."/>
            <person name="Rivas-Marin E."/>
            <person name="Kohn T."/>
            <person name="Peeters S.H."/>
            <person name="Heuer A."/>
            <person name="Rast P."/>
            <person name="Oberbeckmann S."/>
            <person name="Bunk B."/>
            <person name="Jeske O."/>
            <person name="Meyerdierks A."/>
            <person name="Storesund J.E."/>
            <person name="Kallscheuer N."/>
            <person name="Luecker S."/>
            <person name="Lage O.M."/>
            <person name="Pohl T."/>
            <person name="Merkel B.J."/>
            <person name="Hornburger P."/>
            <person name="Mueller R.-W."/>
            <person name="Bruemmer F."/>
            <person name="Labrenz M."/>
            <person name="Spormann A.M."/>
            <person name="Op den Camp H."/>
            <person name="Overmann J."/>
            <person name="Amann R."/>
            <person name="Jetten M.S.M."/>
            <person name="Mascher T."/>
            <person name="Medema M.H."/>
            <person name="Devos D.P."/>
            <person name="Kaster A.-K."/>
            <person name="Ovreas L."/>
            <person name="Rohde M."/>
            <person name="Galperin M.Y."/>
            <person name="Jogler C."/>
        </authorList>
    </citation>
    <scope>NUCLEOTIDE SEQUENCE [LARGE SCALE GENOMIC DNA]</scope>
    <source>
        <strain evidence="8 9">CA12</strain>
    </source>
</reference>
<dbReference type="Pfam" id="PF07638">
    <property type="entry name" value="Sigma70_ECF"/>
    <property type="match status" value="1"/>
</dbReference>
<dbReference type="PANTHER" id="PTHR43289:SF6">
    <property type="entry name" value="SERINE_THREONINE-PROTEIN KINASE NEKL-3"/>
    <property type="match status" value="1"/>
</dbReference>
<proteinExistence type="predicted"/>
<keyword evidence="2 5" id="KW-0547">Nucleotide-binding</keyword>
<dbReference type="InterPro" id="IPR017441">
    <property type="entry name" value="Protein_kinase_ATP_BS"/>
</dbReference>
<keyword evidence="3 8" id="KW-0418">Kinase</keyword>
<dbReference type="RefSeq" id="WP_145358092.1">
    <property type="nucleotide sequence ID" value="NZ_CP036265.1"/>
</dbReference>
<dbReference type="GO" id="GO:0003700">
    <property type="term" value="F:DNA-binding transcription factor activity"/>
    <property type="evidence" value="ECO:0007669"/>
    <property type="project" value="InterPro"/>
</dbReference>
<dbReference type="AlphaFoldDB" id="A0A517P7D5"/>
<dbReference type="OrthoDB" id="280689at2"/>
<keyword evidence="4 5" id="KW-0067">ATP-binding</keyword>
<protein>
    <submittedName>
        <fullName evidence="8">Serine/threonine-protein kinase PrkC</fullName>
        <ecNumber evidence="8">2.7.11.1</ecNumber>
    </submittedName>
</protein>
<evidence type="ECO:0000313" key="8">
    <source>
        <dbReference type="EMBL" id="QDT15280.1"/>
    </source>
</evidence>
<dbReference type="Gene3D" id="1.10.510.10">
    <property type="entry name" value="Transferase(Phosphotransferase) domain 1"/>
    <property type="match status" value="1"/>
</dbReference>
<evidence type="ECO:0000256" key="5">
    <source>
        <dbReference type="PROSITE-ProRule" id="PRU10141"/>
    </source>
</evidence>
<dbReference type="GO" id="GO:0004674">
    <property type="term" value="F:protein serine/threonine kinase activity"/>
    <property type="evidence" value="ECO:0007669"/>
    <property type="project" value="UniProtKB-EC"/>
</dbReference>
<dbReference type="GO" id="GO:0006352">
    <property type="term" value="P:DNA-templated transcription initiation"/>
    <property type="evidence" value="ECO:0007669"/>
    <property type="project" value="InterPro"/>
</dbReference>
<dbReference type="PROSITE" id="PS00108">
    <property type="entry name" value="PROTEIN_KINASE_ST"/>
    <property type="match status" value="1"/>
</dbReference>
<evidence type="ECO:0000256" key="6">
    <source>
        <dbReference type="SAM" id="MobiDB-lite"/>
    </source>
</evidence>
<dbReference type="EC" id="2.7.11.1" evidence="8"/>
<dbReference type="GO" id="GO:0005524">
    <property type="term" value="F:ATP binding"/>
    <property type="evidence" value="ECO:0007669"/>
    <property type="project" value="UniProtKB-UniRule"/>
</dbReference>
<dbReference type="Pfam" id="PF00069">
    <property type="entry name" value="Pkinase"/>
    <property type="match status" value="1"/>
</dbReference>
<evidence type="ECO:0000259" key="7">
    <source>
        <dbReference type="PROSITE" id="PS50011"/>
    </source>
</evidence>
<evidence type="ECO:0000256" key="1">
    <source>
        <dbReference type="ARBA" id="ARBA00022679"/>
    </source>
</evidence>
<keyword evidence="9" id="KW-1185">Reference proteome</keyword>
<dbReference type="SUPFAM" id="SSF56112">
    <property type="entry name" value="Protein kinase-like (PK-like)"/>
    <property type="match status" value="1"/>
</dbReference>
<dbReference type="EMBL" id="CP036265">
    <property type="protein sequence ID" value="QDT15280.1"/>
    <property type="molecule type" value="Genomic_DNA"/>
</dbReference>
<accession>A0A517P7D5</accession>
<dbReference type="SMART" id="SM00220">
    <property type="entry name" value="S_TKc"/>
    <property type="match status" value="1"/>
</dbReference>